<dbReference type="EMBL" id="SDHX01000002">
    <property type="protein sequence ID" value="RXK53270.1"/>
    <property type="molecule type" value="Genomic_DNA"/>
</dbReference>
<feature type="transmembrane region" description="Helical" evidence="8">
    <location>
        <begin position="265"/>
        <end position="283"/>
    </location>
</feature>
<dbReference type="InterPro" id="IPR005661">
    <property type="entry name" value="OadB_MmdB"/>
</dbReference>
<keyword evidence="7" id="KW-0406">Ion transport</keyword>
<dbReference type="PIRSF" id="PIRSF015658">
    <property type="entry name" value="MmdB_OadB"/>
    <property type="match status" value="1"/>
</dbReference>
<feature type="transmembrane region" description="Helical" evidence="8">
    <location>
        <begin position="289"/>
        <end position="312"/>
    </location>
</feature>
<keyword evidence="5 8" id="KW-1133">Transmembrane helix</keyword>
<dbReference type="NCBIfam" id="TIGR01109">
    <property type="entry name" value="Na_pump_decarbB"/>
    <property type="match status" value="1"/>
</dbReference>
<name>A0A4Q1C4G3_9BACT</name>
<dbReference type="OrthoDB" id="9783838at2"/>
<reference evidence="9 10" key="1">
    <citation type="submission" date="2019-01" db="EMBL/GenBank/DDBJ databases">
        <title>Lacunisphaera sp. strain TWA-58.</title>
        <authorList>
            <person name="Chen W.-M."/>
        </authorList>
    </citation>
    <scope>NUCLEOTIDE SEQUENCE [LARGE SCALE GENOMIC DNA]</scope>
    <source>
        <strain evidence="9 10">TWA-58</strain>
    </source>
</reference>
<comment type="subcellular location">
    <subcellularLocation>
        <location evidence="1">Cell membrane</location>
        <topology evidence="1">Multi-pass membrane protein</topology>
    </subcellularLocation>
</comment>
<evidence type="ECO:0000313" key="10">
    <source>
        <dbReference type="Proteomes" id="UP000290218"/>
    </source>
</evidence>
<feature type="transmembrane region" description="Helical" evidence="8">
    <location>
        <begin position="77"/>
        <end position="98"/>
    </location>
</feature>
<sequence length="388" mass="40476">MIDAILAGLSALAEGCRHLAAHGGPNLVMIAIAFAMFYLAIAKDVEPLLLLPIGFGCLLANLPLSEVMDHEGVLRSLYNMGIGNELFPLLIFIAIGSMTDFTPLLSNPKLLLFGAAGQLGIFLTLIVALMLGFTKEEAVSVAVIGACDGPTVIYVSNLFAGLNKIPTAMVGALAVAAYSYMALVPILQPPIMRLLTTQKERATPMPSGRGKVSKAALIAFPLIVTAITGIIAPKGLPLMGMVMLGNFMKVSGAVSRLTKASENEIANISTLFLGLAIGGTMNGPEFLKVQTLMVFGLGLLAIVTDTAGGVLLGKLWYYLSGGKVNPMVGAAGISAYPMAARLVQNEGQRWNKQNHLLMHAMGANTGGQIGSVMAAAIMLSILKGLGII</sequence>
<evidence type="ECO:0000256" key="4">
    <source>
        <dbReference type="ARBA" id="ARBA00022967"/>
    </source>
</evidence>
<feature type="transmembrane region" description="Helical" evidence="8">
    <location>
        <begin position="168"/>
        <end position="191"/>
    </location>
</feature>
<dbReference type="GO" id="GO:0016829">
    <property type="term" value="F:lyase activity"/>
    <property type="evidence" value="ECO:0007669"/>
    <property type="project" value="InterPro"/>
</dbReference>
<feature type="transmembrane region" description="Helical" evidence="8">
    <location>
        <begin position="363"/>
        <end position="382"/>
    </location>
</feature>
<keyword evidence="7" id="KW-0813">Transport</keyword>
<gene>
    <name evidence="9" type="ORF">ESB00_16355</name>
</gene>
<keyword evidence="4" id="KW-1278">Translocase</keyword>
<evidence type="ECO:0000256" key="1">
    <source>
        <dbReference type="ARBA" id="ARBA00004651"/>
    </source>
</evidence>
<dbReference type="GO" id="GO:0005886">
    <property type="term" value="C:plasma membrane"/>
    <property type="evidence" value="ECO:0007669"/>
    <property type="project" value="UniProtKB-SubCell"/>
</dbReference>
<dbReference type="PANTHER" id="PTHR35806:SF1">
    <property type="entry name" value="OXALOACETATE DECARBOXYLASE BETA CHAIN 2"/>
    <property type="match status" value="1"/>
</dbReference>
<dbReference type="AlphaFoldDB" id="A0A4Q1C4G3"/>
<accession>A0A4Q1C4G3</accession>
<keyword evidence="2 7" id="KW-1003">Cell membrane</keyword>
<feature type="transmembrane region" description="Helical" evidence="8">
    <location>
        <begin position="110"/>
        <end position="133"/>
    </location>
</feature>
<dbReference type="GO" id="GO:0006814">
    <property type="term" value="P:sodium ion transport"/>
    <property type="evidence" value="ECO:0007669"/>
    <property type="project" value="UniProtKB-UniRule"/>
</dbReference>
<dbReference type="PANTHER" id="PTHR35806">
    <property type="entry name" value="OXALOACETATE DECARBOXYLASE BETA CHAIN 2"/>
    <property type="match status" value="1"/>
</dbReference>
<feature type="transmembrane region" description="Helical" evidence="8">
    <location>
        <begin position="212"/>
        <end position="232"/>
    </location>
</feature>
<feature type="transmembrane region" description="Helical" evidence="8">
    <location>
        <begin position="23"/>
        <end position="41"/>
    </location>
</feature>
<keyword evidence="10" id="KW-1185">Reference proteome</keyword>
<dbReference type="Pfam" id="PF03977">
    <property type="entry name" value="OAD_beta"/>
    <property type="match status" value="1"/>
</dbReference>
<comment type="caution">
    <text evidence="9">The sequence shown here is derived from an EMBL/GenBank/DDBJ whole genome shotgun (WGS) entry which is preliminary data.</text>
</comment>
<keyword evidence="7" id="KW-0915">Sodium</keyword>
<feature type="transmembrane region" description="Helical" evidence="8">
    <location>
        <begin position="48"/>
        <end position="65"/>
    </location>
</feature>
<evidence type="ECO:0000256" key="2">
    <source>
        <dbReference type="ARBA" id="ARBA00022475"/>
    </source>
</evidence>
<evidence type="ECO:0000256" key="3">
    <source>
        <dbReference type="ARBA" id="ARBA00022692"/>
    </source>
</evidence>
<evidence type="ECO:0000256" key="8">
    <source>
        <dbReference type="SAM" id="Phobius"/>
    </source>
</evidence>
<evidence type="ECO:0000313" key="9">
    <source>
        <dbReference type="EMBL" id="RXK53270.1"/>
    </source>
</evidence>
<organism evidence="9 10">
    <name type="scientific">Oleiharenicola lentus</name>
    <dbReference type="NCBI Taxonomy" id="2508720"/>
    <lineage>
        <taxon>Bacteria</taxon>
        <taxon>Pseudomonadati</taxon>
        <taxon>Verrucomicrobiota</taxon>
        <taxon>Opitutia</taxon>
        <taxon>Opitutales</taxon>
        <taxon>Opitutaceae</taxon>
        <taxon>Oleiharenicola</taxon>
    </lineage>
</organism>
<protein>
    <submittedName>
        <fullName evidence="9">Sodium ion-translocating decarboxylase subunit beta</fullName>
    </submittedName>
</protein>
<keyword evidence="6 7" id="KW-0472">Membrane</keyword>
<keyword evidence="3 8" id="KW-0812">Transmembrane</keyword>
<proteinExistence type="predicted"/>
<dbReference type="Proteomes" id="UP000290218">
    <property type="component" value="Unassembled WGS sequence"/>
</dbReference>
<evidence type="ECO:0000256" key="6">
    <source>
        <dbReference type="ARBA" id="ARBA00023136"/>
    </source>
</evidence>
<dbReference type="RefSeq" id="WP_129048859.1">
    <property type="nucleotide sequence ID" value="NZ_SDHX01000002.1"/>
</dbReference>
<evidence type="ECO:0000256" key="7">
    <source>
        <dbReference type="PIRNR" id="PIRNR015658"/>
    </source>
</evidence>
<evidence type="ECO:0000256" key="5">
    <source>
        <dbReference type="ARBA" id="ARBA00022989"/>
    </source>
</evidence>
<keyword evidence="7" id="KW-0739">Sodium transport</keyword>